<dbReference type="HAMAP" id="MF_02216">
    <property type="entry name" value="UbiK"/>
    <property type="match status" value="1"/>
</dbReference>
<keyword evidence="1" id="KW-0963">Cytoplasm</keyword>
<dbReference type="PANTHER" id="PTHR38040:SF1">
    <property type="entry name" value="UBIQUINONE BIOSYNTHESIS ACCESSORY FACTOR UBIK"/>
    <property type="match status" value="1"/>
</dbReference>
<comment type="caution">
    <text evidence="2">The sequence shown here is derived from an EMBL/GenBank/DDBJ whole genome shotgun (WGS) entry which is preliminary data.</text>
</comment>
<organism evidence="2 3">
    <name type="scientific">Proteus alimentorum</name>
    <dbReference type="NCBI Taxonomy" id="1973495"/>
    <lineage>
        <taxon>Bacteria</taxon>
        <taxon>Pseudomonadati</taxon>
        <taxon>Pseudomonadota</taxon>
        <taxon>Gammaproteobacteria</taxon>
        <taxon>Enterobacterales</taxon>
        <taxon>Morganellaceae</taxon>
        <taxon>Proteus</taxon>
    </lineage>
</organism>
<protein>
    <recommendedName>
        <fullName evidence="1">Ubiquinone biosynthesis accessory factor UbiK</fullName>
    </recommendedName>
</protein>
<evidence type="ECO:0000313" key="3">
    <source>
        <dbReference type="Proteomes" id="UP000614721"/>
    </source>
</evidence>
<dbReference type="NCBIfam" id="NF047835">
    <property type="entry name" value="UbiqAccUbiK"/>
    <property type="match status" value="1"/>
</dbReference>
<dbReference type="EMBL" id="JADSJP010000021">
    <property type="protein sequence ID" value="MBG2880165.1"/>
    <property type="molecule type" value="Genomic_DNA"/>
</dbReference>
<comment type="pathway">
    <text evidence="1">Cofactor biosynthesis; ubiquinone biosynthesis.</text>
</comment>
<gene>
    <name evidence="1" type="primary">ubiK</name>
    <name evidence="2" type="ORF">I4902_12905</name>
</gene>
<dbReference type="RefSeq" id="WP_196568318.1">
    <property type="nucleotide sequence ID" value="NZ_JADRYY010000026.1"/>
</dbReference>
<name>A0ABS0IW05_9GAMM</name>
<dbReference type="InterPro" id="IPR007475">
    <property type="entry name" value="UbiK"/>
</dbReference>
<dbReference type="Pfam" id="PF04380">
    <property type="entry name" value="BMFP"/>
    <property type="match status" value="1"/>
</dbReference>
<proteinExistence type="inferred from homology"/>
<evidence type="ECO:0000313" key="2">
    <source>
        <dbReference type="EMBL" id="MBG2880165.1"/>
    </source>
</evidence>
<accession>A0ABS0IW05</accession>
<comment type="similarity">
    <text evidence="1">Belongs to the UbiK family.</text>
</comment>
<keyword evidence="1" id="KW-0831">Ubiquinone biosynthesis</keyword>
<comment type="function">
    <text evidence="1">Required for efficient ubiquinone (coenzyme Q) biosynthesis. UbiK is probably an accessory factor of Ubi enzymes and facilitates ubiquinone biosynthesis by acting as an assembly factor, a targeting factor, or both.</text>
</comment>
<keyword evidence="3" id="KW-1185">Reference proteome</keyword>
<reference evidence="2 3" key="1">
    <citation type="submission" date="2020-11" db="EMBL/GenBank/DDBJ databases">
        <title>Enhanced detection system for hospital associated transmission using whole genome sequencing surveillance.</title>
        <authorList>
            <person name="Harrison L.H."/>
            <person name="Van Tyne D."/>
            <person name="Marsh J.W."/>
            <person name="Griffith M.P."/>
            <person name="Snyder D.J."/>
            <person name="Cooper V.S."/>
            <person name="Mustapha M."/>
        </authorList>
    </citation>
    <scope>NUCLEOTIDE SEQUENCE [LARGE SCALE GENOMIC DNA]</scope>
    <source>
        <strain evidence="2 3">PR00075</strain>
    </source>
</reference>
<evidence type="ECO:0000256" key="1">
    <source>
        <dbReference type="HAMAP-Rule" id="MF_02216"/>
    </source>
</evidence>
<comment type="subcellular location">
    <subcellularLocation>
        <location evidence="1">Cytoplasm</location>
    </subcellularLocation>
</comment>
<sequence>MLDPKKLEQVARQIQNVLPQGIKDFGDDIDKKIRTVLQSQLNKLDLVNREEFDVQTQVLLRTREKLNRLEQRLNELEAGLLAKPQAETAQVEEVEIVLETQTENKA</sequence>
<dbReference type="PANTHER" id="PTHR38040">
    <property type="entry name" value="UBIQUINONE BIOSYNTHESIS ACCESSORY FACTOR UBIK"/>
    <property type="match status" value="1"/>
</dbReference>
<dbReference type="Proteomes" id="UP000614721">
    <property type="component" value="Unassembled WGS sequence"/>
</dbReference>